<reference evidence="2" key="1">
    <citation type="journal article" date="2021" name="Genome Biol. Evol.">
        <title>The assembled and annotated genome of the fairy-ring fungus Marasmius oreades.</title>
        <authorList>
            <person name="Hiltunen M."/>
            <person name="Ament-Velasquez S.L."/>
            <person name="Johannesson H."/>
        </authorList>
    </citation>
    <scope>NUCLEOTIDE SEQUENCE</scope>
    <source>
        <strain evidence="2">03SP1</strain>
    </source>
</reference>
<proteinExistence type="predicted"/>
<gene>
    <name evidence="2" type="ORF">E1B28_002261</name>
</gene>
<dbReference type="GeneID" id="66071337"/>
<name>A0A9P7UKE2_9AGAR</name>
<dbReference type="EMBL" id="CM032190">
    <property type="protein sequence ID" value="KAG7086297.1"/>
    <property type="molecule type" value="Genomic_DNA"/>
</dbReference>
<comment type="caution">
    <text evidence="2">The sequence shown here is derived from an EMBL/GenBank/DDBJ whole genome shotgun (WGS) entry which is preliminary data.</text>
</comment>
<dbReference type="AlphaFoldDB" id="A0A9P7UKE2"/>
<evidence type="ECO:0000256" key="1">
    <source>
        <dbReference type="SAM" id="MobiDB-lite"/>
    </source>
</evidence>
<evidence type="ECO:0000313" key="3">
    <source>
        <dbReference type="Proteomes" id="UP001049176"/>
    </source>
</evidence>
<dbReference type="Proteomes" id="UP001049176">
    <property type="component" value="Chromosome 10"/>
</dbReference>
<dbReference type="KEGG" id="more:E1B28_002261"/>
<evidence type="ECO:0000313" key="2">
    <source>
        <dbReference type="EMBL" id="KAG7086297.1"/>
    </source>
</evidence>
<accession>A0A9P7UKE2</accession>
<sequence length="663" mass="75764">MATLHIDYTALDGQVAAYMDDGQYLVTSPNTFVVYKPFLGPREIYFRKDYHFGPDNLLLYPQPFIPLRCHWASIPRRPTVKDNRLHKWWDEPPEWTFIQDTDSAIQGMGLFASTYVEDFAKDYQILHARVFRYSSLLKTEGKAANSLVLALDRQLLQTLRHIKTVSLPLHLARQLWSFFQRWYLELVGALDWVEVYKPVMDGQKSKSDFISIQASAAMGAFAYSIADCEFLFCAGLPFWYVWSAEHRATKRVDSMVDLTTPESIGICLDDLTSHPRQVIYEGPSTDLQKAVSVEKFGMTIVDAGSNPFAVPCAVVIPAPSQPISSQLEVGPSRTSSKRSRQDPYKKSKPKSNPKPQAERDKFAEICGPSSPDIPDVWVEALGAIDKTRRPKKSDVANGGYAFPDPGMVLFAPQEKQHRLLRSWLQFRSILIFRHTMKPCPASSAWSPRQWQLLLAMTDEHPSKAGSYVAQERSVVQDLLGQCLKNYGLTHVKVEPHHITWRNHRHSIDFLSNPKNIKEIIWEVYELNFRFELRALDSKLRGTIDMPSEVDQGDFFRSEVKECFPDATSVGHQSCVDFNTADCGLAARELKDRAVYFLKFCKLLKSWPGGSRAEKILSGRREAGDFSEFELEEMERWATRFYCQTFYENFGRPPVLPHALYTNL</sequence>
<protein>
    <submittedName>
        <fullName evidence="2">Uncharacterized protein</fullName>
    </submittedName>
</protein>
<dbReference type="RefSeq" id="XP_043002768.1">
    <property type="nucleotide sequence ID" value="XM_043159169.1"/>
</dbReference>
<dbReference type="OrthoDB" id="2634326at2759"/>
<organism evidence="2 3">
    <name type="scientific">Marasmius oreades</name>
    <name type="common">fairy-ring Marasmius</name>
    <dbReference type="NCBI Taxonomy" id="181124"/>
    <lineage>
        <taxon>Eukaryota</taxon>
        <taxon>Fungi</taxon>
        <taxon>Dikarya</taxon>
        <taxon>Basidiomycota</taxon>
        <taxon>Agaricomycotina</taxon>
        <taxon>Agaricomycetes</taxon>
        <taxon>Agaricomycetidae</taxon>
        <taxon>Agaricales</taxon>
        <taxon>Marasmiineae</taxon>
        <taxon>Marasmiaceae</taxon>
        <taxon>Marasmius</taxon>
    </lineage>
</organism>
<feature type="region of interest" description="Disordered" evidence="1">
    <location>
        <begin position="323"/>
        <end position="359"/>
    </location>
</feature>
<keyword evidence="3" id="KW-1185">Reference proteome</keyword>